<feature type="transmembrane region" description="Helical" evidence="1">
    <location>
        <begin position="24"/>
        <end position="44"/>
    </location>
</feature>
<keyword evidence="1" id="KW-0472">Membrane</keyword>
<protein>
    <submittedName>
        <fullName evidence="2">Uncharacterized protein</fullName>
    </submittedName>
</protein>
<organism evidence="2 3">
    <name type="scientific">Marinobacter alkaliphilus</name>
    <dbReference type="NCBI Taxonomy" id="254719"/>
    <lineage>
        <taxon>Bacteria</taxon>
        <taxon>Pseudomonadati</taxon>
        <taxon>Pseudomonadota</taxon>
        <taxon>Gammaproteobacteria</taxon>
        <taxon>Pseudomonadales</taxon>
        <taxon>Marinobacteraceae</taxon>
        <taxon>Marinobacter</taxon>
    </lineage>
</organism>
<dbReference type="Proteomes" id="UP001445268">
    <property type="component" value="Chromosome"/>
</dbReference>
<dbReference type="EMBL" id="CP152380">
    <property type="protein sequence ID" value="XAF52227.1"/>
    <property type="molecule type" value="Genomic_DNA"/>
</dbReference>
<reference evidence="2 3" key="1">
    <citation type="submission" date="2024-04" db="EMBL/GenBank/DDBJ databases">
        <title>Marinobacter sp. SBY-1.</title>
        <authorList>
            <person name="Pan C."/>
        </authorList>
    </citation>
    <scope>NUCLEOTIDE SEQUENCE [LARGE SCALE GENOMIC DNA]</scope>
    <source>
        <strain evidence="2 3">SBY-1</strain>
    </source>
</reference>
<keyword evidence="1" id="KW-1133">Transmembrane helix</keyword>
<keyword evidence="1" id="KW-0812">Transmembrane</keyword>
<keyword evidence="3" id="KW-1185">Reference proteome</keyword>
<gene>
    <name evidence="2" type="ORF">AAGT77_09790</name>
</gene>
<name>A0ABZ3DXT2_9GAMM</name>
<evidence type="ECO:0000313" key="2">
    <source>
        <dbReference type="EMBL" id="XAF52227.1"/>
    </source>
</evidence>
<evidence type="ECO:0000256" key="1">
    <source>
        <dbReference type="SAM" id="Phobius"/>
    </source>
</evidence>
<proteinExistence type="predicted"/>
<evidence type="ECO:0000313" key="3">
    <source>
        <dbReference type="Proteomes" id="UP001445268"/>
    </source>
</evidence>
<sequence length="146" mass="15972">MSLGVFYLLFKSFGFSFPQVPEGWVGPIVVLFMLIVGGITFYALRLWRPSVSPDGTGVSVSLPRNGATFKFVIDMLAANDKKSVEYEGFSDEALGALVKSQQISADTTEEAMEMVRALLGDKVPPFQVARSSFGGYVLRVNNNHAR</sequence>
<accession>A0ABZ3DXT2</accession>
<dbReference type="RefSeq" id="WP_342630476.1">
    <property type="nucleotide sequence ID" value="NZ_CP152380.1"/>
</dbReference>